<dbReference type="Proteomes" id="UP000605970">
    <property type="component" value="Unassembled WGS sequence"/>
</dbReference>
<reference evidence="3" key="1">
    <citation type="journal article" date="2020" name="Ecol. Evol.">
        <title>Genome structure and content of the rice root-knot nematode (Meloidogyne graminicola).</title>
        <authorList>
            <person name="Phan N.T."/>
            <person name="Danchin E.G.J."/>
            <person name="Klopp C."/>
            <person name="Perfus-Barbeoch L."/>
            <person name="Kozlowski D.K."/>
            <person name="Koutsovoulos G.D."/>
            <person name="Lopez-Roques C."/>
            <person name="Bouchez O."/>
            <person name="Zahm M."/>
            <person name="Besnard G."/>
            <person name="Bellafiore S."/>
        </authorList>
    </citation>
    <scope>NUCLEOTIDE SEQUENCE</scope>
    <source>
        <strain evidence="3">VN-18</strain>
    </source>
</reference>
<proteinExistence type="predicted"/>
<dbReference type="EMBL" id="JABEBT010000021">
    <property type="protein sequence ID" value="KAF7637333.1"/>
    <property type="molecule type" value="Genomic_DNA"/>
</dbReference>
<evidence type="ECO:0000313" key="4">
    <source>
        <dbReference type="Proteomes" id="UP000605970"/>
    </source>
</evidence>
<keyword evidence="1" id="KW-0812">Transmembrane</keyword>
<keyword evidence="2" id="KW-0732">Signal</keyword>
<name>A0A8S9ZW18_9BILA</name>
<feature type="chain" id="PRO_5035768871" evidence="2">
    <location>
        <begin position="20"/>
        <end position="130"/>
    </location>
</feature>
<evidence type="ECO:0000256" key="1">
    <source>
        <dbReference type="SAM" id="Phobius"/>
    </source>
</evidence>
<evidence type="ECO:0000313" key="3">
    <source>
        <dbReference type="EMBL" id="KAF7637333.1"/>
    </source>
</evidence>
<feature type="transmembrane region" description="Helical" evidence="1">
    <location>
        <begin position="94"/>
        <end position="119"/>
    </location>
</feature>
<keyword evidence="1" id="KW-0472">Membrane</keyword>
<evidence type="ECO:0000256" key="2">
    <source>
        <dbReference type="SAM" id="SignalP"/>
    </source>
</evidence>
<keyword evidence="4" id="KW-1185">Reference proteome</keyword>
<protein>
    <submittedName>
        <fullName evidence="3">Uncharacterized protein</fullName>
    </submittedName>
</protein>
<keyword evidence="1" id="KW-1133">Transmembrane helix</keyword>
<comment type="caution">
    <text evidence="3">The sequence shown here is derived from an EMBL/GenBank/DDBJ whole genome shotgun (WGS) entry which is preliminary data.</text>
</comment>
<gene>
    <name evidence="3" type="ORF">Mgra_00003302</name>
</gene>
<accession>A0A8S9ZW18</accession>
<feature type="signal peptide" evidence="2">
    <location>
        <begin position="1"/>
        <end position="19"/>
    </location>
</feature>
<sequence>MSYSAILFALQIAVCVSWGVDVDVLERSTNVTVLPKLNKTYPTVMQPMETTDSGVLDAHLDNETFTGFNFNTTANPVNTTAPGDVCFVFSCNMFYAGMGTIVVVLALAIFIVGICLYAYKKQPYVLSHRF</sequence>
<organism evidence="3 4">
    <name type="scientific">Meloidogyne graminicola</name>
    <dbReference type="NCBI Taxonomy" id="189291"/>
    <lineage>
        <taxon>Eukaryota</taxon>
        <taxon>Metazoa</taxon>
        <taxon>Ecdysozoa</taxon>
        <taxon>Nematoda</taxon>
        <taxon>Chromadorea</taxon>
        <taxon>Rhabditida</taxon>
        <taxon>Tylenchina</taxon>
        <taxon>Tylenchomorpha</taxon>
        <taxon>Tylenchoidea</taxon>
        <taxon>Meloidogynidae</taxon>
        <taxon>Meloidogyninae</taxon>
        <taxon>Meloidogyne</taxon>
    </lineage>
</organism>
<dbReference type="AlphaFoldDB" id="A0A8S9ZW18"/>